<dbReference type="Gene3D" id="1.10.510.10">
    <property type="entry name" value="Transferase(Phosphotransferase) domain 1"/>
    <property type="match status" value="1"/>
</dbReference>
<evidence type="ECO:0000256" key="1">
    <source>
        <dbReference type="ARBA" id="ARBA00004167"/>
    </source>
</evidence>
<gene>
    <name evidence="14" type="ORF">AYBTSS11_LOCUS5798</name>
</gene>
<evidence type="ECO:0000256" key="10">
    <source>
        <dbReference type="ARBA" id="ARBA00023136"/>
    </source>
</evidence>
<dbReference type="SMART" id="SM00220">
    <property type="entry name" value="S_TKc"/>
    <property type="match status" value="1"/>
</dbReference>
<dbReference type="Gramene" id="rna-AYBTSS11_LOCUS5798">
    <property type="protein sequence ID" value="CAJ1932399.1"/>
    <property type="gene ID" value="gene-AYBTSS11_LOCUS5798"/>
</dbReference>
<name>A0AA86VEN0_9FABA</name>
<evidence type="ECO:0000256" key="5">
    <source>
        <dbReference type="ARBA" id="ARBA00022729"/>
    </source>
</evidence>
<sequence>MQLELVKRAASQVKALESWQPHVWGPLQKNVQKWEYPSFGLISGVWVKSNPQPCGYLGEIYFPFTTSPDPKCGWQIRGCDNLHADKEFSLTGHNWHKIETIFFPPTFHLNYLSIFIRPDIDAEFAPELLEKPFVNNFSFSGCSWDSHDYKSQIPSNISEMTLLYTHCPHHDIYFSSTPVLSSSMPISILLPFACLLTTRTCPSYTFLFSILEIKLNIPESCSYCYPPLCKFRFEEGKGLVCFHDDGPKSTEPPTDMSKPPTSQPATSKARDRGTEARKMQASKTYQEGLTLLPLELQRPERVDVSTLGSLSSPMRSSKRQPTILIKLGSLEKEALELFTTVRDSRFSHPFALTRIHPISFPGILRDGREVAVKRLIERNYRPVESFINEIQILKGLRHRNLVCLHGCTSRNGRELLLVYEYIPNGSVSSHLHGDRANSRLLSWPLRMKIAIETARALAYLHASVIIHRDVKTSNILLDNEFGVKVSDFGLSRLFPDDVTHVSTVPRGTPGYVDPDYRLCYQLTKKSDVYSFGVVLVELISSLKAVDMNRDREDIKLANLALRKIQKGSFCELVDPSLGFQSDEKVKSMIGSVAELASHCLQGDKDLRPSMDEVLLELERIHSGRDEPPNPEEIVVHPRASQSYAHLPRPNTVMSPQHLRKTH</sequence>
<protein>
    <recommendedName>
        <fullName evidence="13">Protein kinase domain-containing protein</fullName>
    </recommendedName>
</protein>
<accession>A0AA86VEN0</accession>
<evidence type="ECO:0000256" key="6">
    <source>
        <dbReference type="ARBA" id="ARBA00022741"/>
    </source>
</evidence>
<evidence type="ECO:0000256" key="11">
    <source>
        <dbReference type="ARBA" id="ARBA00023180"/>
    </source>
</evidence>
<feature type="region of interest" description="Disordered" evidence="12">
    <location>
        <begin position="244"/>
        <end position="282"/>
    </location>
</feature>
<organism evidence="14 15">
    <name type="scientific">Sphenostylis stenocarpa</name>
    <dbReference type="NCBI Taxonomy" id="92480"/>
    <lineage>
        <taxon>Eukaryota</taxon>
        <taxon>Viridiplantae</taxon>
        <taxon>Streptophyta</taxon>
        <taxon>Embryophyta</taxon>
        <taxon>Tracheophyta</taxon>
        <taxon>Spermatophyta</taxon>
        <taxon>Magnoliopsida</taxon>
        <taxon>eudicotyledons</taxon>
        <taxon>Gunneridae</taxon>
        <taxon>Pentapetalae</taxon>
        <taxon>rosids</taxon>
        <taxon>fabids</taxon>
        <taxon>Fabales</taxon>
        <taxon>Fabaceae</taxon>
        <taxon>Papilionoideae</taxon>
        <taxon>50 kb inversion clade</taxon>
        <taxon>NPAAA clade</taxon>
        <taxon>indigoferoid/millettioid clade</taxon>
        <taxon>Phaseoleae</taxon>
        <taxon>Sphenostylis</taxon>
    </lineage>
</organism>
<evidence type="ECO:0000259" key="13">
    <source>
        <dbReference type="PROSITE" id="PS50011"/>
    </source>
</evidence>
<dbReference type="PANTHER" id="PTHR46008">
    <property type="entry name" value="LEAF RUST 10 DISEASE-RESISTANCE LOCUS RECEPTOR-LIKE PROTEIN KINASE-LIKE 1.4"/>
    <property type="match status" value="1"/>
</dbReference>
<evidence type="ECO:0000256" key="12">
    <source>
        <dbReference type="SAM" id="MobiDB-lite"/>
    </source>
</evidence>
<evidence type="ECO:0000313" key="14">
    <source>
        <dbReference type="EMBL" id="CAJ1932399.1"/>
    </source>
</evidence>
<dbReference type="PROSITE" id="PS50011">
    <property type="entry name" value="PROTEIN_KINASE_DOM"/>
    <property type="match status" value="1"/>
</dbReference>
<dbReference type="Gene3D" id="3.30.200.20">
    <property type="entry name" value="Phosphorylase Kinase, domain 1"/>
    <property type="match status" value="1"/>
</dbReference>
<dbReference type="GO" id="GO:0005524">
    <property type="term" value="F:ATP binding"/>
    <property type="evidence" value="ECO:0007669"/>
    <property type="project" value="UniProtKB-KW"/>
</dbReference>
<feature type="region of interest" description="Disordered" evidence="12">
    <location>
        <begin position="641"/>
        <end position="662"/>
    </location>
</feature>
<dbReference type="InterPro" id="IPR008271">
    <property type="entry name" value="Ser/Thr_kinase_AS"/>
</dbReference>
<keyword evidence="8" id="KW-0067">ATP-binding</keyword>
<feature type="domain" description="Protein kinase" evidence="13">
    <location>
        <begin position="335"/>
        <end position="620"/>
    </location>
</feature>
<keyword evidence="6" id="KW-0547">Nucleotide-binding</keyword>
<dbReference type="GO" id="GO:0005886">
    <property type="term" value="C:plasma membrane"/>
    <property type="evidence" value="ECO:0007669"/>
    <property type="project" value="UniProtKB-ARBA"/>
</dbReference>
<keyword evidence="15" id="KW-1185">Reference proteome</keyword>
<dbReference type="GO" id="GO:0004674">
    <property type="term" value="F:protein serine/threonine kinase activity"/>
    <property type="evidence" value="ECO:0007669"/>
    <property type="project" value="UniProtKB-KW"/>
</dbReference>
<evidence type="ECO:0000256" key="2">
    <source>
        <dbReference type="ARBA" id="ARBA00022527"/>
    </source>
</evidence>
<dbReference type="InterPro" id="IPR011009">
    <property type="entry name" value="Kinase-like_dom_sf"/>
</dbReference>
<evidence type="ECO:0000256" key="9">
    <source>
        <dbReference type="ARBA" id="ARBA00022989"/>
    </source>
</evidence>
<dbReference type="EMBL" id="OY731399">
    <property type="protein sequence ID" value="CAJ1932399.1"/>
    <property type="molecule type" value="Genomic_DNA"/>
</dbReference>
<evidence type="ECO:0000256" key="7">
    <source>
        <dbReference type="ARBA" id="ARBA00022777"/>
    </source>
</evidence>
<evidence type="ECO:0000256" key="4">
    <source>
        <dbReference type="ARBA" id="ARBA00022692"/>
    </source>
</evidence>
<keyword evidence="4" id="KW-0812">Transmembrane</keyword>
<keyword evidence="11" id="KW-0325">Glycoprotein</keyword>
<evidence type="ECO:0000256" key="3">
    <source>
        <dbReference type="ARBA" id="ARBA00022679"/>
    </source>
</evidence>
<dbReference type="Pfam" id="PF00069">
    <property type="entry name" value="Pkinase"/>
    <property type="match status" value="1"/>
</dbReference>
<dbReference type="PANTHER" id="PTHR46008:SF2">
    <property type="entry name" value="LEAF RUST 10 DISEASE-RESISTANCE LOCUS RECEPTOR-LIKE PROTEIN KINASE-LIKE 1.4"/>
    <property type="match status" value="1"/>
</dbReference>
<keyword evidence="7" id="KW-0418">Kinase</keyword>
<dbReference type="Proteomes" id="UP001189624">
    <property type="component" value="Chromosome 2"/>
</dbReference>
<dbReference type="AlphaFoldDB" id="A0AA86VEN0"/>
<keyword evidence="3" id="KW-0808">Transferase</keyword>
<dbReference type="InterPro" id="IPR000719">
    <property type="entry name" value="Prot_kinase_dom"/>
</dbReference>
<keyword evidence="9" id="KW-1133">Transmembrane helix</keyword>
<dbReference type="PROSITE" id="PS00108">
    <property type="entry name" value="PROTEIN_KINASE_ST"/>
    <property type="match status" value="1"/>
</dbReference>
<proteinExistence type="predicted"/>
<keyword evidence="2" id="KW-0723">Serine/threonine-protein kinase</keyword>
<dbReference type="SUPFAM" id="SSF56112">
    <property type="entry name" value="Protein kinase-like (PK-like)"/>
    <property type="match status" value="1"/>
</dbReference>
<comment type="subcellular location">
    <subcellularLocation>
        <location evidence="1">Membrane</location>
        <topology evidence="1">Single-pass membrane protein</topology>
    </subcellularLocation>
</comment>
<feature type="compositionally biased region" description="Basic and acidic residues" evidence="12">
    <location>
        <begin position="268"/>
        <end position="278"/>
    </location>
</feature>
<reference evidence="14" key="1">
    <citation type="submission" date="2023-10" db="EMBL/GenBank/DDBJ databases">
        <authorList>
            <person name="Domelevo Entfellner J.-B."/>
        </authorList>
    </citation>
    <scope>NUCLEOTIDE SEQUENCE</scope>
</reference>
<keyword evidence="10" id="KW-0472">Membrane</keyword>
<evidence type="ECO:0000256" key="8">
    <source>
        <dbReference type="ARBA" id="ARBA00022840"/>
    </source>
</evidence>
<dbReference type="FunFam" id="1.10.510.10:FF:000161">
    <property type="entry name" value="Wall-associated receptor kinase-like 20"/>
    <property type="match status" value="1"/>
</dbReference>
<keyword evidence="5" id="KW-0732">Signal</keyword>
<evidence type="ECO:0000313" key="15">
    <source>
        <dbReference type="Proteomes" id="UP001189624"/>
    </source>
</evidence>